<dbReference type="NCBIfam" id="NF009749">
    <property type="entry name" value="PRK13259.1"/>
    <property type="match status" value="1"/>
</dbReference>
<reference evidence="5 6" key="1">
    <citation type="submission" date="2018-05" db="EMBL/GenBank/DDBJ databases">
        <title>A metagenomic window into the 2 km-deep terrestrial subsurface aquifer revealed taxonomically and functionally diverse microbial community comprising novel uncultured bacterial lineages.</title>
        <authorList>
            <person name="Kadnikov V.V."/>
            <person name="Mardanov A.V."/>
            <person name="Beletsky A.V."/>
            <person name="Banks D."/>
            <person name="Pimenov N.V."/>
            <person name="Frank Y.A."/>
            <person name="Karnachuk O.V."/>
            <person name="Ravin N.V."/>
        </authorList>
    </citation>
    <scope>NUCLEOTIDE SEQUENCE [LARGE SCALE GENOMIC DNA]</scope>
    <source>
        <strain evidence="5">BY</strain>
    </source>
</reference>
<dbReference type="InterPro" id="IPR036751">
    <property type="entry name" value="SpoVG_sf"/>
</dbReference>
<dbReference type="GO" id="GO:0000917">
    <property type="term" value="P:division septum assembly"/>
    <property type="evidence" value="ECO:0007669"/>
    <property type="project" value="UniProtKB-KW"/>
</dbReference>
<name>A0A2Z4Y6H4_SUMC1</name>
<protein>
    <recommendedName>
        <fullName evidence="4">Putative septation protein SpoVG</fullName>
    </recommendedName>
</protein>
<dbReference type="Pfam" id="PF04026">
    <property type="entry name" value="SpoVG"/>
    <property type="match status" value="1"/>
</dbReference>
<keyword evidence="2 4" id="KW-0717">Septation</keyword>
<accession>A0A2Z4Y6H4</accession>
<dbReference type="Gene3D" id="3.30.1120.40">
    <property type="entry name" value="Stage V sporulation protein G"/>
    <property type="match status" value="1"/>
</dbReference>
<dbReference type="Proteomes" id="UP000262583">
    <property type="component" value="Chromosome"/>
</dbReference>
<dbReference type="PANTHER" id="PTHR38429">
    <property type="entry name" value="SEPTATION PROTEIN SPOVG-RELATED"/>
    <property type="match status" value="1"/>
</dbReference>
<gene>
    <name evidence="4" type="primary">spoVG</name>
    <name evidence="5" type="ORF">BRCON_1661</name>
</gene>
<evidence type="ECO:0000313" key="5">
    <source>
        <dbReference type="EMBL" id="AXA36438.1"/>
    </source>
</evidence>
<dbReference type="AlphaFoldDB" id="A0A2Z4Y6H4"/>
<dbReference type="EMBL" id="CP030759">
    <property type="protein sequence ID" value="AXA36438.1"/>
    <property type="molecule type" value="Genomic_DNA"/>
</dbReference>
<evidence type="ECO:0000256" key="1">
    <source>
        <dbReference type="ARBA" id="ARBA00022618"/>
    </source>
</evidence>
<dbReference type="KEGG" id="schv:BRCON_1661"/>
<evidence type="ECO:0000256" key="2">
    <source>
        <dbReference type="ARBA" id="ARBA00023210"/>
    </source>
</evidence>
<organism evidence="5 6">
    <name type="scientific">Sumerlaea chitinivorans</name>
    <dbReference type="NCBI Taxonomy" id="2250252"/>
    <lineage>
        <taxon>Bacteria</taxon>
        <taxon>Candidatus Sumerlaeota</taxon>
        <taxon>Candidatus Sumerlaeia</taxon>
        <taxon>Candidatus Sumerlaeales</taxon>
        <taxon>Candidatus Sumerlaeaceae</taxon>
        <taxon>Candidatus Sumerlaea</taxon>
    </lineage>
</organism>
<evidence type="ECO:0000256" key="3">
    <source>
        <dbReference type="ARBA" id="ARBA00023306"/>
    </source>
</evidence>
<evidence type="ECO:0000256" key="4">
    <source>
        <dbReference type="HAMAP-Rule" id="MF_00819"/>
    </source>
</evidence>
<evidence type="ECO:0000313" key="6">
    <source>
        <dbReference type="Proteomes" id="UP000262583"/>
    </source>
</evidence>
<dbReference type="SUPFAM" id="SSF160537">
    <property type="entry name" value="SpoVG-like"/>
    <property type="match status" value="1"/>
</dbReference>
<dbReference type="HAMAP" id="MF_00819">
    <property type="entry name" value="SpoVG"/>
    <property type="match status" value="1"/>
</dbReference>
<proteinExistence type="inferred from homology"/>
<dbReference type="GO" id="GO:0030435">
    <property type="term" value="P:sporulation resulting in formation of a cellular spore"/>
    <property type="evidence" value="ECO:0007669"/>
    <property type="project" value="InterPro"/>
</dbReference>
<comment type="similarity">
    <text evidence="4">Belongs to the SpoVG family.</text>
</comment>
<sequence>MASLEITSVTVRPYTTDDEKLKAFASIVFNHCFVVKDLKVIEGNNGRFVAMPSRRGKDGVFRDIAHPLNQATRDMIEKAVLDAYEQALAKGFKNSERTSDGLDG</sequence>
<keyword evidence="3 4" id="KW-0131">Cell cycle</keyword>
<keyword evidence="1 4" id="KW-0132">Cell division</keyword>
<dbReference type="PANTHER" id="PTHR38429:SF1">
    <property type="entry name" value="SEPTATION PROTEIN SPOVG-RELATED"/>
    <property type="match status" value="1"/>
</dbReference>
<comment type="function">
    <text evidence="4">Could be involved in septation.</text>
</comment>
<dbReference type="InterPro" id="IPR007170">
    <property type="entry name" value="SpoVG"/>
</dbReference>